<organism evidence="1 2">
    <name type="scientific">Rosa chinensis</name>
    <name type="common">China rose</name>
    <dbReference type="NCBI Taxonomy" id="74649"/>
    <lineage>
        <taxon>Eukaryota</taxon>
        <taxon>Viridiplantae</taxon>
        <taxon>Streptophyta</taxon>
        <taxon>Embryophyta</taxon>
        <taxon>Tracheophyta</taxon>
        <taxon>Spermatophyta</taxon>
        <taxon>Magnoliopsida</taxon>
        <taxon>eudicotyledons</taxon>
        <taxon>Gunneridae</taxon>
        <taxon>Pentapetalae</taxon>
        <taxon>rosids</taxon>
        <taxon>fabids</taxon>
        <taxon>Rosales</taxon>
        <taxon>Rosaceae</taxon>
        <taxon>Rosoideae</taxon>
        <taxon>Rosoideae incertae sedis</taxon>
        <taxon>Rosa</taxon>
    </lineage>
</organism>
<dbReference type="Proteomes" id="UP000238479">
    <property type="component" value="Chromosome 4"/>
</dbReference>
<dbReference type="EMBL" id="PDCK01000042">
    <property type="protein sequence ID" value="PRQ36396.1"/>
    <property type="molecule type" value="Genomic_DNA"/>
</dbReference>
<protein>
    <submittedName>
        <fullName evidence="1">Uncharacterized protein</fullName>
    </submittedName>
</protein>
<accession>A0A2P6QQF2</accession>
<dbReference type="Gramene" id="PRQ36396">
    <property type="protein sequence ID" value="PRQ36396"/>
    <property type="gene ID" value="RchiOBHm_Chr4g0391051"/>
</dbReference>
<name>A0A2P6QQF2_ROSCH</name>
<keyword evidence="2" id="KW-1185">Reference proteome</keyword>
<sequence>MGLGCSRARGWAARGRRGWVVALVQAERTREAGSEALLQGWDVRGRWKAAARAAGLG</sequence>
<evidence type="ECO:0000313" key="1">
    <source>
        <dbReference type="EMBL" id="PRQ36396.1"/>
    </source>
</evidence>
<evidence type="ECO:0000313" key="2">
    <source>
        <dbReference type="Proteomes" id="UP000238479"/>
    </source>
</evidence>
<comment type="caution">
    <text evidence="1">The sequence shown here is derived from an EMBL/GenBank/DDBJ whole genome shotgun (WGS) entry which is preliminary data.</text>
</comment>
<dbReference type="AlphaFoldDB" id="A0A2P6QQF2"/>
<gene>
    <name evidence="1" type="ORF">RchiOBHm_Chr4g0391051</name>
</gene>
<reference evidence="1 2" key="1">
    <citation type="journal article" date="2018" name="Nat. Genet.">
        <title>The Rosa genome provides new insights in the design of modern roses.</title>
        <authorList>
            <person name="Bendahmane M."/>
        </authorList>
    </citation>
    <scope>NUCLEOTIDE SEQUENCE [LARGE SCALE GENOMIC DNA]</scope>
    <source>
        <strain evidence="2">cv. Old Blush</strain>
    </source>
</reference>
<proteinExistence type="predicted"/>